<dbReference type="EMBL" id="CZAI01000001">
    <property type="protein sequence ID" value="CUO70466.1"/>
    <property type="molecule type" value="Genomic_DNA"/>
</dbReference>
<evidence type="ECO:0000313" key="11">
    <source>
        <dbReference type="Proteomes" id="UP000284431"/>
    </source>
</evidence>
<sequence length="761" mass="87379">MKHLKKHILVILCALQVQYSLALNLQKDWLIDGSSYQAKVTTTDKELCLSNGLLSRTFILSPNVATIAFDNLMNGNAELRAIRPEAVLTINGMEYPVGGLYKQPVQNFLNSDFIEDMISCDTAFTYVSHTVGETIERFPYRPKQEWLSNKNPWPAPGKRIVFTYKAAPRAPEMIRNVSVKVIYELYDGAPILSKQIEVENQGKSSIVLNSFKSEILALTETAPKVHYGEPHEIRMLAQEPGTYTRNYRKSPAQTDAPREYIDRFTQLFVVTDYAMGGDMEAMKDNPAVRWVFDHPEYEATGIRYYGQYKPARLEVCPPIGPDYEITPGMTFRSCTAFEMLRDATDNERRGLAECRFWRMMAPWTQENPIFMHVRRSDEASVKAAIDQCAAVGFEMVIMTFGSGFNIENNSPEYMEMMKRLNAYAHSKGIALGGYSLLASRGAKTEDAAISRKTGKPATTREEGSRFGKSPCLASSWGDTYFGKLRSFFTQTGMGVFENDGSYPGDPCASTQHKHHRGYLDSQWKQWEVIRDFYRWCREQGIYLNVPDWYFLNGSNKTPMGYVETNWSLPRAYQEIIERQNIYDGTWQKTPTMGFMFVPLTQYHGGGEAATIEPLCEHLEHYQIRLQNLFGAGVQACFRGPRLYDTEDTRKMVSHWVAFYKKYRRILDSDIVHLRRPDGRDWDGILHVNPDIQQKGFLAVYNPLLTDIERTIRVPLYYTGLHDKVRVKEQDGKARTYTVDRDYSISLKIRIPAKGFNWYIFE</sequence>
<accession>A0A174W3J1</accession>
<dbReference type="EMBL" id="CZBL01000012">
    <property type="protein sequence ID" value="CUQ38665.1"/>
    <property type="molecule type" value="Genomic_DNA"/>
</dbReference>
<evidence type="ECO:0000313" key="9">
    <source>
        <dbReference type="Proteomes" id="UP000095725"/>
    </source>
</evidence>
<dbReference type="EMBL" id="QRKD01000006">
    <property type="protein sequence ID" value="RHH91312.1"/>
    <property type="molecule type" value="Genomic_DNA"/>
</dbReference>
<dbReference type="Proteomes" id="UP000095657">
    <property type="component" value="Unassembled WGS sequence"/>
</dbReference>
<dbReference type="RefSeq" id="WP_055170222.1">
    <property type="nucleotide sequence ID" value="NZ_CAXSLD010000010.1"/>
</dbReference>
<gene>
    <name evidence="7" type="ORF">DW190_09195</name>
    <name evidence="6" type="ORF">DXA49_04575</name>
    <name evidence="3" type="ORF">ERS852494_00566</name>
    <name evidence="4" type="ORF">ERS852558_02976</name>
    <name evidence="5" type="ORF">F2Y39_02345</name>
</gene>
<dbReference type="EMBL" id="VVYJ01000001">
    <property type="protein sequence ID" value="KAA5481496.1"/>
    <property type="molecule type" value="Genomic_DNA"/>
</dbReference>
<evidence type="ECO:0000256" key="1">
    <source>
        <dbReference type="SAM" id="MobiDB-lite"/>
    </source>
</evidence>
<reference evidence="5 12" key="3">
    <citation type="journal article" date="2019" name="Nat. Med.">
        <title>A library of human gut bacterial isolates paired with longitudinal multiomics data enables mechanistic microbiome research.</title>
        <authorList>
            <person name="Poyet M."/>
            <person name="Groussin M."/>
            <person name="Gibbons S.M."/>
            <person name="Avila-Pacheco J."/>
            <person name="Jiang X."/>
            <person name="Kearney S.M."/>
            <person name="Perrotta A.R."/>
            <person name="Berdy B."/>
            <person name="Zhao S."/>
            <person name="Lieberman T.D."/>
            <person name="Swanson P.K."/>
            <person name="Smith M."/>
            <person name="Roesemann S."/>
            <person name="Alexander J.E."/>
            <person name="Rich S.A."/>
            <person name="Livny J."/>
            <person name="Vlamakis H."/>
            <person name="Clish C."/>
            <person name="Bullock K."/>
            <person name="Deik A."/>
            <person name="Scott J."/>
            <person name="Pierce K.A."/>
            <person name="Xavier R.J."/>
            <person name="Alm E.J."/>
        </authorList>
    </citation>
    <scope>NUCLEOTIDE SEQUENCE [LARGE SCALE GENOMIC DNA]</scope>
    <source>
        <strain evidence="5 12">BIOML-A25</strain>
    </source>
</reference>
<protein>
    <recommendedName>
        <fullName evidence="13">Alpha-galactosidase</fullName>
    </recommendedName>
</protein>
<reference evidence="10 11" key="2">
    <citation type="submission" date="2018-08" db="EMBL/GenBank/DDBJ databases">
        <title>A genome reference for cultivated species of the human gut microbiota.</title>
        <authorList>
            <person name="Zou Y."/>
            <person name="Xue W."/>
            <person name="Luo G."/>
        </authorList>
    </citation>
    <scope>NUCLEOTIDE SEQUENCE [LARGE SCALE GENOMIC DNA]</scope>
    <source>
        <strain evidence="7 10">AM16-49B</strain>
        <strain evidence="6 11">OF02-6LB</strain>
    </source>
</reference>
<evidence type="ECO:0008006" key="13">
    <source>
        <dbReference type="Google" id="ProtNLM"/>
    </source>
</evidence>
<dbReference type="STRING" id="47678.ERS852494_00566"/>
<reference evidence="8 9" key="1">
    <citation type="submission" date="2015-09" db="EMBL/GenBank/DDBJ databases">
        <authorList>
            <consortium name="Pathogen Informatics"/>
        </authorList>
    </citation>
    <scope>NUCLEOTIDE SEQUENCE [LARGE SCALE GENOMIC DNA]</scope>
    <source>
        <strain evidence="3 8">2789STDY5834880</strain>
        <strain evidence="4 9">2789STDY5834946</strain>
    </source>
</reference>
<evidence type="ECO:0000256" key="2">
    <source>
        <dbReference type="SAM" id="SignalP"/>
    </source>
</evidence>
<dbReference type="AlphaFoldDB" id="A0A174W3J1"/>
<evidence type="ECO:0000313" key="10">
    <source>
        <dbReference type="Proteomes" id="UP000283512"/>
    </source>
</evidence>
<dbReference type="Proteomes" id="UP000095725">
    <property type="component" value="Unassembled WGS sequence"/>
</dbReference>
<feature type="region of interest" description="Disordered" evidence="1">
    <location>
        <begin position="447"/>
        <end position="466"/>
    </location>
</feature>
<evidence type="ECO:0000313" key="4">
    <source>
        <dbReference type="EMBL" id="CUQ38665.1"/>
    </source>
</evidence>
<evidence type="ECO:0000313" key="12">
    <source>
        <dbReference type="Proteomes" id="UP000427825"/>
    </source>
</evidence>
<evidence type="ECO:0000313" key="6">
    <source>
        <dbReference type="EMBL" id="RGY28320.1"/>
    </source>
</evidence>
<evidence type="ECO:0000313" key="5">
    <source>
        <dbReference type="EMBL" id="KAA5481496.1"/>
    </source>
</evidence>
<dbReference type="EMBL" id="QSCS01000005">
    <property type="protein sequence ID" value="RGY28320.1"/>
    <property type="molecule type" value="Genomic_DNA"/>
</dbReference>
<name>A0A174W3J1_9BACE</name>
<dbReference type="Proteomes" id="UP000284431">
    <property type="component" value="Unassembled WGS sequence"/>
</dbReference>
<proteinExistence type="predicted"/>
<keyword evidence="2" id="KW-0732">Signal</keyword>
<evidence type="ECO:0000313" key="8">
    <source>
        <dbReference type="Proteomes" id="UP000095657"/>
    </source>
</evidence>
<feature type="signal peptide" evidence="2">
    <location>
        <begin position="1"/>
        <end position="22"/>
    </location>
</feature>
<evidence type="ECO:0000313" key="7">
    <source>
        <dbReference type="EMBL" id="RHH91312.1"/>
    </source>
</evidence>
<feature type="chain" id="PRO_5014252946" description="Alpha-galactosidase" evidence="2">
    <location>
        <begin position="23"/>
        <end position="761"/>
    </location>
</feature>
<dbReference type="Proteomes" id="UP000283512">
    <property type="component" value="Unassembled WGS sequence"/>
</dbReference>
<evidence type="ECO:0000313" key="3">
    <source>
        <dbReference type="EMBL" id="CUO70466.1"/>
    </source>
</evidence>
<dbReference type="Proteomes" id="UP000427825">
    <property type="component" value="Unassembled WGS sequence"/>
</dbReference>
<organism evidence="4 9">
    <name type="scientific">Bacteroides caccae</name>
    <dbReference type="NCBI Taxonomy" id="47678"/>
    <lineage>
        <taxon>Bacteria</taxon>
        <taxon>Pseudomonadati</taxon>
        <taxon>Bacteroidota</taxon>
        <taxon>Bacteroidia</taxon>
        <taxon>Bacteroidales</taxon>
        <taxon>Bacteroidaceae</taxon>
        <taxon>Bacteroides</taxon>
    </lineage>
</organism>